<dbReference type="SMART" id="SM00408">
    <property type="entry name" value="IGc2"/>
    <property type="match status" value="5"/>
</dbReference>
<dbReference type="EMBL" id="CATQJA010002665">
    <property type="protein sequence ID" value="CAJ0582933.1"/>
    <property type="molecule type" value="Genomic_DNA"/>
</dbReference>
<dbReference type="SMART" id="SM00060">
    <property type="entry name" value="FN3"/>
    <property type="match status" value="2"/>
</dbReference>
<feature type="compositionally biased region" description="Basic and acidic residues" evidence="3">
    <location>
        <begin position="486"/>
        <end position="501"/>
    </location>
</feature>
<dbReference type="SUPFAM" id="SSF48726">
    <property type="entry name" value="Immunoglobulin"/>
    <property type="match status" value="5"/>
</dbReference>
<feature type="domain" description="Ig-like" evidence="5">
    <location>
        <begin position="526"/>
        <end position="578"/>
    </location>
</feature>
<keyword evidence="2" id="KW-1015">Disulfide bond</keyword>
<feature type="region of interest" description="Disordered" evidence="3">
    <location>
        <begin position="330"/>
        <end position="507"/>
    </location>
</feature>
<feature type="domain" description="Ig-like" evidence="5">
    <location>
        <begin position="11"/>
        <end position="99"/>
    </location>
</feature>
<evidence type="ECO:0000313" key="8">
    <source>
        <dbReference type="Proteomes" id="UP001177023"/>
    </source>
</evidence>
<dbReference type="Pfam" id="PF13927">
    <property type="entry name" value="Ig_3"/>
    <property type="match status" value="1"/>
</dbReference>
<evidence type="ECO:0000313" key="7">
    <source>
        <dbReference type="EMBL" id="CAJ0582933.1"/>
    </source>
</evidence>
<feature type="transmembrane region" description="Helical" evidence="4">
    <location>
        <begin position="898"/>
        <end position="919"/>
    </location>
</feature>
<feature type="domain" description="Fibronectin type-III" evidence="6">
    <location>
        <begin position="784"/>
        <end position="889"/>
    </location>
</feature>
<proteinExistence type="predicted"/>
<dbReference type="CDD" id="cd00096">
    <property type="entry name" value="Ig"/>
    <property type="match status" value="4"/>
</dbReference>
<dbReference type="InterPro" id="IPR036179">
    <property type="entry name" value="Ig-like_dom_sf"/>
</dbReference>
<feature type="compositionally biased region" description="Acidic residues" evidence="3">
    <location>
        <begin position="468"/>
        <end position="485"/>
    </location>
</feature>
<dbReference type="SMART" id="SM00409">
    <property type="entry name" value="IG"/>
    <property type="match status" value="5"/>
</dbReference>
<feature type="domain" description="Ig-like" evidence="5">
    <location>
        <begin position="198"/>
        <end position="286"/>
    </location>
</feature>
<dbReference type="InterPro" id="IPR003599">
    <property type="entry name" value="Ig_sub"/>
</dbReference>
<evidence type="ECO:0000259" key="6">
    <source>
        <dbReference type="PROSITE" id="PS50853"/>
    </source>
</evidence>
<accession>A0AA36G7R4</accession>
<feature type="domain" description="Ig-like" evidence="5">
    <location>
        <begin position="583"/>
        <end position="671"/>
    </location>
</feature>
<dbReference type="Pfam" id="PF07679">
    <property type="entry name" value="I-set"/>
    <property type="match status" value="4"/>
</dbReference>
<name>A0AA36G7R4_9BILA</name>
<dbReference type="Gene3D" id="2.60.40.10">
    <property type="entry name" value="Immunoglobulins"/>
    <property type="match status" value="7"/>
</dbReference>
<gene>
    <name evidence="7" type="ORF">MSPICULIGERA_LOCUS21061</name>
</gene>
<reference evidence="7" key="1">
    <citation type="submission" date="2023-06" db="EMBL/GenBank/DDBJ databases">
        <authorList>
            <person name="Delattre M."/>
        </authorList>
    </citation>
    <scope>NUCLEOTIDE SEQUENCE</scope>
    <source>
        <strain evidence="7">AF72</strain>
    </source>
</reference>
<feature type="compositionally biased region" description="Acidic residues" evidence="3">
    <location>
        <begin position="438"/>
        <end position="457"/>
    </location>
</feature>
<dbReference type="Proteomes" id="UP001177023">
    <property type="component" value="Unassembled WGS sequence"/>
</dbReference>
<dbReference type="AlphaFoldDB" id="A0AA36G7R4"/>
<feature type="compositionally biased region" description="Acidic residues" evidence="3">
    <location>
        <begin position="335"/>
        <end position="357"/>
    </location>
</feature>
<dbReference type="InterPro" id="IPR003598">
    <property type="entry name" value="Ig_sub2"/>
</dbReference>
<keyword evidence="1" id="KW-0677">Repeat</keyword>
<dbReference type="InterPro" id="IPR036116">
    <property type="entry name" value="FN3_sf"/>
</dbReference>
<sequence>MTDAWKLHITPNGDRLENQKSGDNFLVVCQVQEYDGPASDVKIDWYRKGTKIQFGRIMTVGKPNASQLMIINAKKDDSDDFVCKAEIAGETQETSAKINFIQAPKFVDARLEQHPEEGKAAEIVCRVTGEPQMEVFWQFNGNTLDESSPRGYEFKENNQILVIPNYDSKKDDGHYLCNAAQFSSFETLTINVSGYSRPIITVFDGPTNNRGFEGHSVQFKCGAIGKPMPTYKWFRGETNDEIVKSDIHSVEDGLLVIHSLNGGDNGDYRCEATNAIGSDAKTATLSVYLRPKVERVANHTKESGESVEIVCRYAGEGNLKAKFIHGDQTYKVASEEEETEEKLMDEEDEAETEEAEHEPENLAAPENEATNEEEEDDEKEEKTEEAEDNKEDEEKKEDEDEGNNEEGDDKEQDKEEDEDEKAEDEMPDVSEADHENQDQENDHDDEAGAENKEDEEDVTPKPGHHEDETPEENDNDDGDNTNDDEHEQKEEHDDRAHDDSGHPIAMDEDVTDEENGHLIDAGDLARWKRDVQTGRVSIQDDGKQITLSIRDVSLNDAGLYQCVVENEAGPITRNSILAITHAPIIKKHSRETIRTFDDNEVELFCEGKAVPEPNWTWEINGDEVEADGVLVRINNTATRSAVIMRMAKGRYGTYTCRASNGVGEPATKQFNVIEVVVPAVPSELSCQEHVYPNYAACSLSAEQYADEKSKPSEVEFAYAPSDDVESDFDWEKDSVRQRVNYTEKMRITGLKPNSAYIIRARAINEAGASDMGVQGTIETTDPWAPEKPESITVNCDTSCTIGWLEPNDHGAELSGYKIVVREFEDNVETTEREYVGSNLEIDVAASDEAVELTQLKPNTKYEISVVAENSIGESQPLISVFETPETVVPVLSSGFTNFHIMIIVGVVLLVLFLLVDLICYGTNRCGLIACICVNCCGKNPDRSKDKDLESGRPESNRLLSDSSWNVSIRCILTLSPGMAQRFSLSISRDRLKSPLVSAV</sequence>
<dbReference type="PROSITE" id="PS50853">
    <property type="entry name" value="FN3"/>
    <property type="match status" value="2"/>
</dbReference>
<feature type="domain" description="Ig-like" evidence="5">
    <location>
        <begin position="104"/>
        <end position="193"/>
    </location>
</feature>
<dbReference type="PROSITE" id="PS50835">
    <property type="entry name" value="IG_LIKE"/>
    <property type="match status" value="5"/>
</dbReference>
<feature type="compositionally biased region" description="Acidic residues" evidence="3">
    <location>
        <begin position="369"/>
        <end position="430"/>
    </location>
</feature>
<evidence type="ECO:0000256" key="3">
    <source>
        <dbReference type="SAM" id="MobiDB-lite"/>
    </source>
</evidence>
<dbReference type="InterPro" id="IPR013098">
    <property type="entry name" value="Ig_I-set"/>
</dbReference>
<dbReference type="PANTHER" id="PTHR13817">
    <property type="entry name" value="TITIN"/>
    <property type="match status" value="1"/>
</dbReference>
<dbReference type="PANTHER" id="PTHR13817:SF73">
    <property type="entry name" value="FIBRONECTIN TYPE-III DOMAIN-CONTAINING PROTEIN"/>
    <property type="match status" value="1"/>
</dbReference>
<evidence type="ECO:0000256" key="2">
    <source>
        <dbReference type="ARBA" id="ARBA00023157"/>
    </source>
</evidence>
<dbReference type="SUPFAM" id="SSF49265">
    <property type="entry name" value="Fibronectin type III"/>
    <property type="match status" value="1"/>
</dbReference>
<dbReference type="InterPro" id="IPR013783">
    <property type="entry name" value="Ig-like_fold"/>
</dbReference>
<keyword evidence="4" id="KW-0472">Membrane</keyword>
<evidence type="ECO:0000256" key="1">
    <source>
        <dbReference type="ARBA" id="ARBA00022737"/>
    </source>
</evidence>
<evidence type="ECO:0000256" key="4">
    <source>
        <dbReference type="SAM" id="Phobius"/>
    </source>
</evidence>
<feature type="domain" description="Fibronectin type-III" evidence="6">
    <location>
        <begin position="680"/>
        <end position="782"/>
    </location>
</feature>
<keyword evidence="4" id="KW-0812">Transmembrane</keyword>
<dbReference type="InterPro" id="IPR007110">
    <property type="entry name" value="Ig-like_dom"/>
</dbReference>
<dbReference type="InterPro" id="IPR050964">
    <property type="entry name" value="Striated_Muscle_Regulatory"/>
</dbReference>
<dbReference type="CDD" id="cd00063">
    <property type="entry name" value="FN3"/>
    <property type="match status" value="2"/>
</dbReference>
<keyword evidence="4" id="KW-1133">Transmembrane helix</keyword>
<protein>
    <submittedName>
        <fullName evidence="7">Uncharacterized protein</fullName>
    </submittedName>
</protein>
<comment type="caution">
    <text evidence="7">The sequence shown here is derived from an EMBL/GenBank/DDBJ whole genome shotgun (WGS) entry which is preliminary data.</text>
</comment>
<keyword evidence="8" id="KW-1185">Reference proteome</keyword>
<dbReference type="InterPro" id="IPR003961">
    <property type="entry name" value="FN3_dom"/>
</dbReference>
<dbReference type="Pfam" id="PF00041">
    <property type="entry name" value="fn3"/>
    <property type="match status" value="1"/>
</dbReference>
<organism evidence="7 8">
    <name type="scientific">Mesorhabditis spiculigera</name>
    <dbReference type="NCBI Taxonomy" id="96644"/>
    <lineage>
        <taxon>Eukaryota</taxon>
        <taxon>Metazoa</taxon>
        <taxon>Ecdysozoa</taxon>
        <taxon>Nematoda</taxon>
        <taxon>Chromadorea</taxon>
        <taxon>Rhabditida</taxon>
        <taxon>Rhabditina</taxon>
        <taxon>Rhabditomorpha</taxon>
        <taxon>Rhabditoidea</taxon>
        <taxon>Rhabditidae</taxon>
        <taxon>Mesorhabditinae</taxon>
        <taxon>Mesorhabditis</taxon>
    </lineage>
</organism>
<feature type="non-terminal residue" evidence="7">
    <location>
        <position position="999"/>
    </location>
</feature>
<evidence type="ECO:0000259" key="5">
    <source>
        <dbReference type="PROSITE" id="PS50835"/>
    </source>
</evidence>